<feature type="compositionally biased region" description="Low complexity" evidence="1">
    <location>
        <begin position="606"/>
        <end position="618"/>
    </location>
</feature>
<name>A0A8H7U813_9FUNG</name>
<dbReference type="EMBL" id="JAEPRA010000023">
    <property type="protein sequence ID" value="KAG2172535.1"/>
    <property type="molecule type" value="Genomic_DNA"/>
</dbReference>
<feature type="region of interest" description="Disordered" evidence="1">
    <location>
        <begin position="202"/>
        <end position="248"/>
    </location>
</feature>
<proteinExistence type="predicted"/>
<keyword evidence="4" id="KW-1185">Reference proteome</keyword>
<dbReference type="Proteomes" id="UP000612746">
    <property type="component" value="Unassembled WGS sequence"/>
</dbReference>
<organism evidence="3 4">
    <name type="scientific">Umbelopsis vinacea</name>
    <dbReference type="NCBI Taxonomy" id="44442"/>
    <lineage>
        <taxon>Eukaryota</taxon>
        <taxon>Fungi</taxon>
        <taxon>Fungi incertae sedis</taxon>
        <taxon>Mucoromycota</taxon>
        <taxon>Mucoromycotina</taxon>
        <taxon>Umbelopsidomycetes</taxon>
        <taxon>Umbelopsidales</taxon>
        <taxon>Umbelopsidaceae</taxon>
        <taxon>Umbelopsis</taxon>
    </lineage>
</organism>
<accession>A0A8H7U813</accession>
<protein>
    <recommendedName>
        <fullName evidence="2">Phosphatidate phosphatase APP1 catalytic domain-containing protein</fullName>
    </recommendedName>
</protein>
<dbReference type="AlphaFoldDB" id="A0A8H7U813"/>
<gene>
    <name evidence="3" type="ORF">INT44_002550</name>
</gene>
<reference evidence="3" key="1">
    <citation type="submission" date="2020-12" db="EMBL/GenBank/DDBJ databases">
        <title>Metabolic potential, ecology and presence of endohyphal bacteria is reflected in genomic diversity of Mucoromycotina.</title>
        <authorList>
            <person name="Muszewska A."/>
            <person name="Okrasinska A."/>
            <person name="Steczkiewicz K."/>
            <person name="Drgas O."/>
            <person name="Orlowska M."/>
            <person name="Perlinska-Lenart U."/>
            <person name="Aleksandrzak-Piekarczyk T."/>
            <person name="Szatraj K."/>
            <person name="Zielenkiewicz U."/>
            <person name="Pilsyk S."/>
            <person name="Malc E."/>
            <person name="Mieczkowski P."/>
            <person name="Kruszewska J.S."/>
            <person name="Biernat P."/>
            <person name="Pawlowska J."/>
        </authorList>
    </citation>
    <scope>NUCLEOTIDE SEQUENCE</scope>
    <source>
        <strain evidence="3">WA0000051536</strain>
    </source>
</reference>
<dbReference type="InterPro" id="IPR052935">
    <property type="entry name" value="Mg2+_PAP"/>
</dbReference>
<evidence type="ECO:0000313" key="3">
    <source>
        <dbReference type="EMBL" id="KAG2172535.1"/>
    </source>
</evidence>
<evidence type="ECO:0000259" key="2">
    <source>
        <dbReference type="Pfam" id="PF09949"/>
    </source>
</evidence>
<dbReference type="SUPFAM" id="SSF56784">
    <property type="entry name" value="HAD-like"/>
    <property type="match status" value="1"/>
</dbReference>
<feature type="region of interest" description="Disordered" evidence="1">
    <location>
        <begin position="1"/>
        <end position="29"/>
    </location>
</feature>
<dbReference type="InterPro" id="IPR036412">
    <property type="entry name" value="HAD-like_sf"/>
</dbReference>
<feature type="domain" description="Phosphatidate phosphatase APP1 catalytic" evidence="2">
    <location>
        <begin position="392"/>
        <end position="539"/>
    </location>
</feature>
<evidence type="ECO:0000313" key="4">
    <source>
        <dbReference type="Proteomes" id="UP000612746"/>
    </source>
</evidence>
<dbReference type="InterPro" id="IPR019236">
    <property type="entry name" value="APP1_cat"/>
</dbReference>
<comment type="caution">
    <text evidence="3">The sequence shown here is derived from an EMBL/GenBank/DDBJ whole genome shotgun (WGS) entry which is preliminary data.</text>
</comment>
<feature type="compositionally biased region" description="Polar residues" evidence="1">
    <location>
        <begin position="210"/>
        <end position="220"/>
    </location>
</feature>
<dbReference type="Pfam" id="PF09949">
    <property type="entry name" value="APP1_cat"/>
    <property type="match status" value="1"/>
</dbReference>
<feature type="region of interest" description="Disordered" evidence="1">
    <location>
        <begin position="597"/>
        <end position="618"/>
    </location>
</feature>
<evidence type="ECO:0000256" key="1">
    <source>
        <dbReference type="SAM" id="MobiDB-lite"/>
    </source>
</evidence>
<dbReference type="GO" id="GO:0030479">
    <property type="term" value="C:actin cortical patch"/>
    <property type="evidence" value="ECO:0007669"/>
    <property type="project" value="TreeGrafter"/>
</dbReference>
<dbReference type="PANTHER" id="PTHR28208">
    <property type="entry name" value="PHOSPHATIDATE PHOSPHATASE APP1"/>
    <property type="match status" value="1"/>
</dbReference>
<feature type="compositionally biased region" description="Polar residues" evidence="1">
    <location>
        <begin position="1"/>
        <end position="23"/>
    </location>
</feature>
<dbReference type="PANTHER" id="PTHR28208:SF3">
    <property type="entry name" value="PHOSPHATIDATE PHOSPHATASE APP1"/>
    <property type="match status" value="1"/>
</dbReference>
<sequence>MFSKLATRTFTINTNSSPNSRQGSIYGHPKTDFTDLDRLYENARQSDVLLSDDVPSSPSSTALPEHECVLTPTYATRSAEDPTKWIARANGWALAHSKSSVKKKWMMRKYDFLVPCYDPFAVYGKTGAQYFFGSPWGPNTKHHLFFVYIITGLAKSLIGNKVTDPMTATFFEQRASYFLANNKRDTSFTVDAVGVFQHDTHHHVTHESDSPTSPRSNFFMSSDSSSSEDDDVASYSDASEGTSASSTEDQFAEELYHIEKGVNMTARNDLIVQNETERVVLYQDHGSQNLLSQSPRQYDSILTAAAENDQPLPLSLSDASPIADVSQDGMSITVKTGPSGFFQDNIIIPDTLIRTWSERAVNPRIIRIKAKSNDSCSADCFGQVNLLEPEGISIVSDIDDTIKDTQVLCGAKTVLRNTFFKAAQPVDGMADTYKSLYDHGLDFHYVSNSPFQLVSMLKDFLHENNFPLGSFHLRMSGNPLARFTETPGQAKRDSVLQIMQDFPQRKFIFIGDSGEIDLEIYSRIAREQPGRVLKIFIRDVTTTHMHRKASKKAESYDTATASSLMKISLGTRRLSLGRQTSSNSADSRLEGEAYPIADRGLPRNNSFTSMSTSSPSTRKSMIDLFRERIKKAQAELPDDMISLFTTSQEITSDPIVQQAMRDQALHSN</sequence>
<dbReference type="OrthoDB" id="2117591at2759"/>
<dbReference type="GO" id="GO:0008195">
    <property type="term" value="F:phosphatidate phosphatase activity"/>
    <property type="evidence" value="ECO:0007669"/>
    <property type="project" value="InterPro"/>
</dbReference>